<feature type="compositionally biased region" description="Polar residues" evidence="1">
    <location>
        <begin position="409"/>
        <end position="420"/>
    </location>
</feature>
<comment type="caution">
    <text evidence="3">The sequence shown here is derived from an EMBL/GenBank/DDBJ whole genome shotgun (WGS) entry which is preliminary data.</text>
</comment>
<feature type="compositionally biased region" description="Basic and acidic residues" evidence="1">
    <location>
        <begin position="284"/>
        <end position="294"/>
    </location>
</feature>
<feature type="compositionally biased region" description="Basic and acidic residues" evidence="1">
    <location>
        <begin position="25"/>
        <end position="44"/>
    </location>
</feature>
<feature type="compositionally biased region" description="Pro residues" evidence="1">
    <location>
        <begin position="321"/>
        <end position="340"/>
    </location>
</feature>
<evidence type="ECO:0000313" key="4">
    <source>
        <dbReference type="Proteomes" id="UP000829720"/>
    </source>
</evidence>
<keyword evidence="4" id="KW-1185">Reference proteome</keyword>
<dbReference type="GO" id="GO:0000245">
    <property type="term" value="P:spliceosomal complex assembly"/>
    <property type="evidence" value="ECO:0007669"/>
    <property type="project" value="TreeGrafter"/>
</dbReference>
<dbReference type="InterPro" id="IPR057031">
    <property type="entry name" value="SFR19-like_C"/>
</dbReference>
<dbReference type="Proteomes" id="UP000829720">
    <property type="component" value="Unassembled WGS sequence"/>
</dbReference>
<gene>
    <name evidence="3" type="ORF">AGOR_G00235550</name>
</gene>
<accession>A0A8T3CIN6</accession>
<dbReference type="OrthoDB" id="1935339at2759"/>
<dbReference type="GO" id="GO:0003723">
    <property type="term" value="F:RNA binding"/>
    <property type="evidence" value="ECO:0007669"/>
    <property type="project" value="TreeGrafter"/>
</dbReference>
<protein>
    <recommendedName>
        <fullName evidence="2">SFR19-like C-terminal domain-containing protein</fullName>
    </recommendedName>
</protein>
<evidence type="ECO:0000256" key="1">
    <source>
        <dbReference type="SAM" id="MobiDB-lite"/>
    </source>
</evidence>
<dbReference type="AlphaFoldDB" id="A0A8T3CIN6"/>
<name>A0A8T3CIN6_9TELE</name>
<dbReference type="Pfam" id="PF23030">
    <property type="entry name" value="SCAF11-like_C"/>
    <property type="match status" value="1"/>
</dbReference>
<feature type="compositionally biased region" description="Basic and acidic residues" evidence="1">
    <location>
        <begin position="120"/>
        <end position="166"/>
    </location>
</feature>
<reference evidence="3" key="1">
    <citation type="submission" date="2021-01" db="EMBL/GenBank/DDBJ databases">
        <authorList>
            <person name="Zahm M."/>
            <person name="Roques C."/>
            <person name="Cabau C."/>
            <person name="Klopp C."/>
            <person name="Donnadieu C."/>
            <person name="Jouanno E."/>
            <person name="Lampietro C."/>
            <person name="Louis A."/>
            <person name="Herpin A."/>
            <person name="Echchiki A."/>
            <person name="Berthelot C."/>
            <person name="Parey E."/>
            <person name="Roest-Crollius H."/>
            <person name="Braasch I."/>
            <person name="Postlethwait J."/>
            <person name="Bobe J."/>
            <person name="Montfort J."/>
            <person name="Bouchez O."/>
            <person name="Begum T."/>
            <person name="Mejri S."/>
            <person name="Adams A."/>
            <person name="Chen W.-J."/>
            <person name="Guiguen Y."/>
        </authorList>
    </citation>
    <scope>NUCLEOTIDE SEQUENCE</scope>
    <source>
        <tissue evidence="3">Blood</tissue>
    </source>
</reference>
<feature type="compositionally biased region" description="Basic residues" evidence="1">
    <location>
        <begin position="45"/>
        <end position="65"/>
    </location>
</feature>
<feature type="compositionally biased region" description="Low complexity" evidence="1">
    <location>
        <begin position="196"/>
        <end position="213"/>
    </location>
</feature>
<feature type="compositionally biased region" description="Pro residues" evidence="1">
    <location>
        <begin position="353"/>
        <end position="363"/>
    </location>
</feature>
<feature type="region of interest" description="Disordered" evidence="1">
    <location>
        <begin position="1"/>
        <end position="437"/>
    </location>
</feature>
<dbReference type="PANTHER" id="PTHR47048:SF1">
    <property type="entry name" value="PROTEIN SCAF11"/>
    <property type="match status" value="1"/>
</dbReference>
<proteinExistence type="predicted"/>
<organism evidence="3 4">
    <name type="scientific">Albula goreensis</name>
    <dbReference type="NCBI Taxonomy" id="1534307"/>
    <lineage>
        <taxon>Eukaryota</taxon>
        <taxon>Metazoa</taxon>
        <taxon>Chordata</taxon>
        <taxon>Craniata</taxon>
        <taxon>Vertebrata</taxon>
        <taxon>Euteleostomi</taxon>
        <taxon>Actinopterygii</taxon>
        <taxon>Neopterygii</taxon>
        <taxon>Teleostei</taxon>
        <taxon>Albuliformes</taxon>
        <taxon>Albulidae</taxon>
        <taxon>Albula</taxon>
    </lineage>
</organism>
<dbReference type="PANTHER" id="PTHR47048">
    <property type="entry name" value="PROTEIN SCAF11"/>
    <property type="match status" value="1"/>
</dbReference>
<feature type="domain" description="SFR19-like C-terminal" evidence="2">
    <location>
        <begin position="432"/>
        <end position="510"/>
    </location>
</feature>
<sequence length="515" mass="56931">MGGRPPVTPRERSTTQSSRRRSRSRSRDRDSDRGRDGSRGEGSRRNRSRERRSRRSSRSRSRSRNRAFGGRGSSPERGESGRQSSPRRERRPYNSWRNRWGNDQSRREDQDKLSGATGREGGDLEKGGAVERLADRSQGHNSDGVRDKGDRDSGFEGAPRWEDLRGESSWNSEGGYGRGRGRGGLRDEPSQNRWQSRNSFSGTTNSSGNDSYSRFNENQSDKRRGEGELSETLLDRSGWSSASSRAVRRTLPADVQSYYSRRGRNSGGPGGGWNRQEEETPGQDPHHNEAHALPRGECSQLPLATQPQPQPMAILQFPMPAHVPPMTLAPPPFSLPPQVPVPIHSAMPLYQGLPPPPPPPPPLQQADGQPPRQAVGSVPVQGANRFCAPGLLGHPKAPGGLGQPAVPLPSSTTNTQPTSKDGNKVEAYADSSKKEKKLQIQERAVQEVKNAIKPYYQNKDISKDEYKEIVRKAVEKVCHSKSGEVNSGKVANLVKAYVDKYKHARKNKPEVQSKS</sequence>
<evidence type="ECO:0000259" key="2">
    <source>
        <dbReference type="Pfam" id="PF23030"/>
    </source>
</evidence>
<evidence type="ECO:0000313" key="3">
    <source>
        <dbReference type="EMBL" id="KAI1883807.1"/>
    </source>
</evidence>
<dbReference type="EMBL" id="JAERUA010000023">
    <property type="protein sequence ID" value="KAI1883807.1"/>
    <property type="molecule type" value="Genomic_DNA"/>
</dbReference>